<dbReference type="SUPFAM" id="SSF46689">
    <property type="entry name" value="Homeodomain-like"/>
    <property type="match status" value="1"/>
</dbReference>
<dbReference type="PROSITE" id="PS00675">
    <property type="entry name" value="SIGMA54_INTERACT_1"/>
    <property type="match status" value="1"/>
</dbReference>
<keyword evidence="11" id="KW-1185">Reference proteome</keyword>
<dbReference type="CDD" id="cd00009">
    <property type="entry name" value="AAA"/>
    <property type="match status" value="1"/>
</dbReference>
<evidence type="ECO:0000256" key="4">
    <source>
        <dbReference type="ARBA" id="ARBA00023125"/>
    </source>
</evidence>
<feature type="region of interest" description="Disordered" evidence="7">
    <location>
        <begin position="379"/>
        <end position="403"/>
    </location>
</feature>
<dbReference type="PANTHER" id="PTHR32071:SF100">
    <property type="entry name" value="RESPONSE REGULATOR PROTEIN PILR"/>
    <property type="match status" value="1"/>
</dbReference>
<dbReference type="PROSITE" id="PS50045">
    <property type="entry name" value="SIGMA54_INTERACT_4"/>
    <property type="match status" value="1"/>
</dbReference>
<dbReference type="InterPro" id="IPR003593">
    <property type="entry name" value="AAA+_ATPase"/>
</dbReference>
<dbReference type="SMART" id="SM00448">
    <property type="entry name" value="REC"/>
    <property type="match status" value="1"/>
</dbReference>
<dbReference type="InterPro" id="IPR027417">
    <property type="entry name" value="P-loop_NTPase"/>
</dbReference>
<evidence type="ECO:0000256" key="5">
    <source>
        <dbReference type="ARBA" id="ARBA00023163"/>
    </source>
</evidence>
<keyword evidence="6" id="KW-0597">Phosphoprotein</keyword>
<dbReference type="Gene3D" id="1.10.10.60">
    <property type="entry name" value="Homeodomain-like"/>
    <property type="match status" value="1"/>
</dbReference>
<accession>A0A072MYC8</accession>
<evidence type="ECO:0000256" key="1">
    <source>
        <dbReference type="ARBA" id="ARBA00022741"/>
    </source>
</evidence>
<dbReference type="EMBL" id="ANIE01000010">
    <property type="protein sequence ID" value="KEF29698.1"/>
    <property type="molecule type" value="Genomic_DNA"/>
</dbReference>
<dbReference type="InterPro" id="IPR002078">
    <property type="entry name" value="Sigma_54_int"/>
</dbReference>
<dbReference type="InterPro" id="IPR025662">
    <property type="entry name" value="Sigma_54_int_dom_ATP-bd_1"/>
</dbReference>
<dbReference type="PROSITE" id="PS00688">
    <property type="entry name" value="SIGMA54_INTERACT_3"/>
    <property type="match status" value="1"/>
</dbReference>
<dbReference type="Gene3D" id="1.10.8.60">
    <property type="match status" value="1"/>
</dbReference>
<dbReference type="GO" id="GO:0005524">
    <property type="term" value="F:ATP binding"/>
    <property type="evidence" value="ECO:0007669"/>
    <property type="project" value="UniProtKB-KW"/>
</dbReference>
<evidence type="ECO:0000259" key="9">
    <source>
        <dbReference type="PROSITE" id="PS50110"/>
    </source>
</evidence>
<dbReference type="STRING" id="1137280.D777_00203"/>
<keyword evidence="4" id="KW-0238">DNA-binding</keyword>
<dbReference type="RefSeq" id="WP_036134616.1">
    <property type="nucleotide sequence ID" value="NZ_ANIE01000010.1"/>
</dbReference>
<dbReference type="InterPro" id="IPR058031">
    <property type="entry name" value="AAA_lid_NorR"/>
</dbReference>
<protein>
    <submittedName>
        <fullName evidence="10">Type IV fimbriae expression regulatory protein PilR</fullName>
    </submittedName>
</protein>
<comment type="caution">
    <text evidence="10">The sequence shown here is derived from an EMBL/GenBank/DDBJ whole genome shotgun (WGS) entry which is preliminary data.</text>
</comment>
<gene>
    <name evidence="10" type="ORF">D777_00203</name>
</gene>
<evidence type="ECO:0000313" key="11">
    <source>
        <dbReference type="Proteomes" id="UP000035057"/>
    </source>
</evidence>
<dbReference type="SUPFAM" id="SSF52540">
    <property type="entry name" value="P-loop containing nucleoside triphosphate hydrolases"/>
    <property type="match status" value="1"/>
</dbReference>
<keyword evidence="3" id="KW-0805">Transcription regulation</keyword>
<dbReference type="InterPro" id="IPR011006">
    <property type="entry name" value="CheY-like_superfamily"/>
</dbReference>
<dbReference type="Pfam" id="PF00072">
    <property type="entry name" value="Response_reg"/>
    <property type="match status" value="1"/>
</dbReference>
<organism evidence="10 11">
    <name type="scientific">Marinobacter nitratireducens</name>
    <dbReference type="NCBI Taxonomy" id="1137280"/>
    <lineage>
        <taxon>Bacteria</taxon>
        <taxon>Pseudomonadati</taxon>
        <taxon>Pseudomonadota</taxon>
        <taxon>Gammaproteobacteria</taxon>
        <taxon>Pseudomonadales</taxon>
        <taxon>Marinobacteraceae</taxon>
        <taxon>Marinobacter</taxon>
    </lineage>
</organism>
<dbReference type="Gene3D" id="3.40.50.2300">
    <property type="match status" value="1"/>
</dbReference>
<feature type="modified residue" description="4-aspartylphosphate" evidence="6">
    <location>
        <position position="54"/>
    </location>
</feature>
<dbReference type="PANTHER" id="PTHR32071">
    <property type="entry name" value="TRANSCRIPTIONAL REGULATORY PROTEIN"/>
    <property type="match status" value="1"/>
</dbReference>
<dbReference type="Proteomes" id="UP000035057">
    <property type="component" value="Unassembled WGS sequence"/>
</dbReference>
<dbReference type="PROSITE" id="PS50110">
    <property type="entry name" value="RESPONSE_REGULATORY"/>
    <property type="match status" value="1"/>
</dbReference>
<dbReference type="InterPro" id="IPR001789">
    <property type="entry name" value="Sig_transdc_resp-reg_receiver"/>
</dbReference>
<evidence type="ECO:0000256" key="3">
    <source>
        <dbReference type="ARBA" id="ARBA00023015"/>
    </source>
</evidence>
<dbReference type="AlphaFoldDB" id="A0A072MYC8"/>
<dbReference type="PRINTS" id="PR01590">
    <property type="entry name" value="HTHFIS"/>
</dbReference>
<evidence type="ECO:0000256" key="6">
    <source>
        <dbReference type="PROSITE-ProRule" id="PRU00169"/>
    </source>
</evidence>
<sequence length="461" mass="50727">MTTHTALIVDDEPDIRDLLEITLARMGIGTKTAPDVGSARELLSQQEFHLCLTDMNLPDGNGIELVQWIQQHSPTTPVAVITAYGNMDTAIESLKAGAFDFVSKPVELPRLRELVSSALKLSQPKPESELSQDEPGLLLGNSPHIKKLRNQTRKLARSQAPVFISGESGSGKELVARTIHMQGPRCDGPFIAVNCGAIPSELMESEFFGHKKGSFTGAVENKDGLFRSANGGTLFLDEVADLPLAMQVKLLRAIQEKAVRPVGDTKEVPVDIRVLSATHKNLPELVQEGSFRQDLFYRINVIELAVPPLRDRPEDIPMLSKHILDRIAKEYECDPATLSAQAIDRLKVYDFPGNVRELENILERAFTLCDNDQIGEEDLHLGNGAPAPSGPSLVHPEHGDDSTSIAVPEGEIDLEGYLESIERQAIEKALEATRWNKTAAAKRLGISFRALRYRLKKLGME</sequence>
<dbReference type="PROSITE" id="PS00676">
    <property type="entry name" value="SIGMA54_INTERACT_2"/>
    <property type="match status" value="1"/>
</dbReference>
<reference evidence="10 11" key="1">
    <citation type="submission" date="2012-12" db="EMBL/GenBank/DDBJ databases">
        <title>Genome assembly of Marinobacter sp. AK21.</title>
        <authorList>
            <person name="Khatri I."/>
            <person name="Kumar R."/>
            <person name="Vaidya B."/>
            <person name="Subramanian S."/>
            <person name="Pinnaka A."/>
        </authorList>
    </citation>
    <scope>NUCLEOTIDE SEQUENCE [LARGE SCALE GENOMIC DNA]</scope>
    <source>
        <strain evidence="10 11">AK21</strain>
    </source>
</reference>
<dbReference type="FunFam" id="3.40.50.300:FF:000006">
    <property type="entry name" value="DNA-binding transcriptional regulator NtrC"/>
    <property type="match status" value="1"/>
</dbReference>
<evidence type="ECO:0000256" key="2">
    <source>
        <dbReference type="ARBA" id="ARBA00022840"/>
    </source>
</evidence>
<dbReference type="InterPro" id="IPR025944">
    <property type="entry name" value="Sigma_54_int_dom_CS"/>
</dbReference>
<dbReference type="SMART" id="SM00382">
    <property type="entry name" value="AAA"/>
    <property type="match status" value="1"/>
</dbReference>
<dbReference type="SUPFAM" id="SSF52172">
    <property type="entry name" value="CheY-like"/>
    <property type="match status" value="1"/>
</dbReference>
<dbReference type="GO" id="GO:0043565">
    <property type="term" value="F:sequence-specific DNA binding"/>
    <property type="evidence" value="ECO:0007669"/>
    <property type="project" value="InterPro"/>
</dbReference>
<keyword evidence="1" id="KW-0547">Nucleotide-binding</keyword>
<dbReference type="Pfam" id="PF00158">
    <property type="entry name" value="Sigma54_activat"/>
    <property type="match status" value="1"/>
</dbReference>
<dbReference type="InterPro" id="IPR002197">
    <property type="entry name" value="HTH_Fis"/>
</dbReference>
<dbReference type="OrthoDB" id="9804019at2"/>
<dbReference type="Gene3D" id="3.40.50.300">
    <property type="entry name" value="P-loop containing nucleotide triphosphate hydrolases"/>
    <property type="match status" value="1"/>
</dbReference>
<dbReference type="InterPro" id="IPR009057">
    <property type="entry name" value="Homeodomain-like_sf"/>
</dbReference>
<dbReference type="PATRIC" id="fig|1137280.3.peg.3353"/>
<feature type="domain" description="Response regulatory" evidence="9">
    <location>
        <begin position="5"/>
        <end position="119"/>
    </location>
</feature>
<name>A0A072MYC8_9GAMM</name>
<dbReference type="InterPro" id="IPR025943">
    <property type="entry name" value="Sigma_54_int_dom_ATP-bd_2"/>
</dbReference>
<proteinExistence type="predicted"/>
<dbReference type="GO" id="GO:0000160">
    <property type="term" value="P:phosphorelay signal transduction system"/>
    <property type="evidence" value="ECO:0007669"/>
    <property type="project" value="InterPro"/>
</dbReference>
<keyword evidence="5" id="KW-0804">Transcription</keyword>
<evidence type="ECO:0000256" key="7">
    <source>
        <dbReference type="SAM" id="MobiDB-lite"/>
    </source>
</evidence>
<dbReference type="GO" id="GO:0006355">
    <property type="term" value="P:regulation of DNA-templated transcription"/>
    <property type="evidence" value="ECO:0007669"/>
    <property type="project" value="InterPro"/>
</dbReference>
<evidence type="ECO:0000259" key="8">
    <source>
        <dbReference type="PROSITE" id="PS50045"/>
    </source>
</evidence>
<evidence type="ECO:0000313" key="10">
    <source>
        <dbReference type="EMBL" id="KEF29698.1"/>
    </source>
</evidence>
<dbReference type="Pfam" id="PF25601">
    <property type="entry name" value="AAA_lid_14"/>
    <property type="match status" value="1"/>
</dbReference>
<keyword evidence="2" id="KW-0067">ATP-binding</keyword>
<feature type="domain" description="Sigma-54 factor interaction" evidence="8">
    <location>
        <begin position="138"/>
        <end position="367"/>
    </location>
</feature>
<dbReference type="Pfam" id="PF02954">
    <property type="entry name" value="HTH_8"/>
    <property type="match status" value="1"/>
</dbReference>